<reference evidence="1 2" key="1">
    <citation type="submission" date="2018-01" db="EMBL/GenBank/DDBJ databases">
        <title>The draft genome sequence of Cohaesibacter sp. H1304.</title>
        <authorList>
            <person name="Wang N.-N."/>
            <person name="Du Z.-J."/>
        </authorList>
    </citation>
    <scope>NUCLEOTIDE SEQUENCE [LARGE SCALE GENOMIC DNA]</scope>
    <source>
        <strain evidence="1 2">H1304</strain>
    </source>
</reference>
<proteinExistence type="predicted"/>
<sequence length="78" mass="8813">MLKVTGFISTKPLGPEFAVECILAVSLVSLRAREDRFSQQKQARPITEKQKALQKTVEQQRKKQLTRVTEAPMGRCIA</sequence>
<dbReference type="EMBL" id="PKUQ01000031">
    <property type="protein sequence ID" value="PLW76323.1"/>
    <property type="molecule type" value="Genomic_DNA"/>
</dbReference>
<protein>
    <submittedName>
        <fullName evidence="1">Uncharacterized protein</fullName>
    </submittedName>
</protein>
<evidence type="ECO:0000313" key="1">
    <source>
        <dbReference type="EMBL" id="PLW76323.1"/>
    </source>
</evidence>
<comment type="caution">
    <text evidence="1">The sequence shown here is derived from an EMBL/GenBank/DDBJ whole genome shotgun (WGS) entry which is preliminary data.</text>
</comment>
<dbReference type="AlphaFoldDB" id="A0A2N5XPA1"/>
<dbReference type="Proteomes" id="UP000234881">
    <property type="component" value="Unassembled WGS sequence"/>
</dbReference>
<evidence type="ECO:0000313" key="2">
    <source>
        <dbReference type="Proteomes" id="UP000234881"/>
    </source>
</evidence>
<organism evidence="1 2">
    <name type="scientific">Cohaesibacter celericrescens</name>
    <dbReference type="NCBI Taxonomy" id="2067669"/>
    <lineage>
        <taxon>Bacteria</taxon>
        <taxon>Pseudomonadati</taxon>
        <taxon>Pseudomonadota</taxon>
        <taxon>Alphaproteobacteria</taxon>
        <taxon>Hyphomicrobiales</taxon>
        <taxon>Cohaesibacteraceae</taxon>
    </lineage>
</organism>
<name>A0A2N5XPA1_9HYPH</name>
<keyword evidence="2" id="KW-1185">Reference proteome</keyword>
<accession>A0A2N5XPA1</accession>
<gene>
    <name evidence="1" type="ORF">C0081_15645</name>
</gene>
<dbReference type="RefSeq" id="WP_101534757.1">
    <property type="nucleotide sequence ID" value="NZ_JBFHIU010000010.1"/>
</dbReference>